<dbReference type="InterPro" id="IPR032612">
    <property type="entry name" value="DUF4890"/>
</dbReference>
<organism evidence="3 4">
    <name type="scientific">Hallella faecis</name>
    <dbReference type="NCBI Taxonomy" id="2841596"/>
    <lineage>
        <taxon>Bacteria</taxon>
        <taxon>Pseudomonadati</taxon>
        <taxon>Bacteroidota</taxon>
        <taxon>Bacteroidia</taxon>
        <taxon>Bacteroidales</taxon>
        <taxon>Prevotellaceae</taxon>
        <taxon>Hallella</taxon>
    </lineage>
</organism>
<sequence>MMKKLLMMMVVALSMVLTANAQSNDDQQVGSQHKNRAEMVQKMTNRMVERYGLNDDQAKQLLKLNETYQGKFMARRPGMGQRQLDKAQCDSCQHASKAQRPTKEQAEAMMKIMKEQREAYKAEVKKIMTAEQFAKYEEDCKNNRPGRKRAVR</sequence>
<keyword evidence="4" id="KW-1185">Reference proteome</keyword>
<dbReference type="RefSeq" id="WP_215760464.1">
    <property type="nucleotide sequence ID" value="NZ_JAHKBE010000045.1"/>
</dbReference>
<reference evidence="3 4" key="1">
    <citation type="submission" date="2024-04" db="EMBL/GenBank/DDBJ databases">
        <title>Human intestinal bacterial collection.</title>
        <authorList>
            <person name="Pauvert C."/>
            <person name="Hitch T.C.A."/>
            <person name="Clavel T."/>
        </authorList>
    </citation>
    <scope>NUCLEOTIDE SEQUENCE [LARGE SCALE GENOMIC DNA]</scope>
    <source>
        <strain evidence="3 4">CLA-AA-H145</strain>
    </source>
</reference>
<protein>
    <submittedName>
        <fullName evidence="3">DUF4890 domain-containing protein</fullName>
    </submittedName>
</protein>
<comment type="caution">
    <text evidence="3">The sequence shown here is derived from an EMBL/GenBank/DDBJ whole genome shotgun (WGS) entry which is preliminary data.</text>
</comment>
<dbReference type="Proteomes" id="UP001487296">
    <property type="component" value="Unassembled WGS sequence"/>
</dbReference>
<evidence type="ECO:0000256" key="2">
    <source>
        <dbReference type="SAM" id="SignalP"/>
    </source>
</evidence>
<feature type="signal peptide" evidence="2">
    <location>
        <begin position="1"/>
        <end position="21"/>
    </location>
</feature>
<proteinExistence type="predicted"/>
<gene>
    <name evidence="3" type="ORF">AAAT34_09945</name>
</gene>
<evidence type="ECO:0000313" key="4">
    <source>
        <dbReference type="Proteomes" id="UP001487296"/>
    </source>
</evidence>
<evidence type="ECO:0000256" key="1">
    <source>
        <dbReference type="SAM" id="MobiDB-lite"/>
    </source>
</evidence>
<feature type="chain" id="PRO_5047182642" evidence="2">
    <location>
        <begin position="22"/>
        <end position="152"/>
    </location>
</feature>
<accession>A0ABV1FSL2</accession>
<dbReference type="Pfam" id="PF16231">
    <property type="entry name" value="DUF4890"/>
    <property type="match status" value="1"/>
</dbReference>
<name>A0ABV1FSL2_9BACT</name>
<feature type="region of interest" description="Disordered" evidence="1">
    <location>
        <begin position="78"/>
        <end position="106"/>
    </location>
</feature>
<dbReference type="EMBL" id="JBBNFP010000043">
    <property type="protein sequence ID" value="MEQ2487360.1"/>
    <property type="molecule type" value="Genomic_DNA"/>
</dbReference>
<keyword evidence="2" id="KW-0732">Signal</keyword>
<evidence type="ECO:0000313" key="3">
    <source>
        <dbReference type="EMBL" id="MEQ2487360.1"/>
    </source>
</evidence>